<dbReference type="SUPFAM" id="SSF51556">
    <property type="entry name" value="Metallo-dependent hydrolases"/>
    <property type="match status" value="1"/>
</dbReference>
<protein>
    <submittedName>
        <fullName evidence="2">Amidohydrolase family protein</fullName>
    </submittedName>
</protein>
<dbReference type="InterPro" id="IPR032466">
    <property type="entry name" value="Metal_Hydrolase"/>
</dbReference>
<dbReference type="PANTHER" id="PTHR43135:SF3">
    <property type="entry name" value="ALPHA-D-RIBOSE 1-METHYLPHOSPHONATE 5-TRIPHOSPHATE DIPHOSPHATASE"/>
    <property type="match status" value="1"/>
</dbReference>
<dbReference type="SUPFAM" id="SSF51338">
    <property type="entry name" value="Composite domain of metallo-dependent hydrolases"/>
    <property type="match status" value="1"/>
</dbReference>
<comment type="caution">
    <text evidence="2">The sequence shown here is derived from an EMBL/GenBank/DDBJ whole genome shotgun (WGS) entry which is preliminary data.</text>
</comment>
<name>A0A9D2AVG5_9FIRM</name>
<evidence type="ECO:0000313" key="2">
    <source>
        <dbReference type="EMBL" id="HIX51772.1"/>
    </source>
</evidence>
<reference evidence="2" key="1">
    <citation type="journal article" date="2021" name="PeerJ">
        <title>Extensive microbial diversity within the chicken gut microbiome revealed by metagenomics and culture.</title>
        <authorList>
            <person name="Gilroy R."/>
            <person name="Ravi A."/>
            <person name="Getino M."/>
            <person name="Pursley I."/>
            <person name="Horton D.L."/>
            <person name="Alikhan N.F."/>
            <person name="Baker D."/>
            <person name="Gharbi K."/>
            <person name="Hall N."/>
            <person name="Watson M."/>
            <person name="Adriaenssens E.M."/>
            <person name="Foster-Nyarko E."/>
            <person name="Jarju S."/>
            <person name="Secka A."/>
            <person name="Antonio M."/>
            <person name="Oren A."/>
            <person name="Chaudhuri R.R."/>
            <person name="La Ragione R."/>
            <person name="Hildebrand F."/>
            <person name="Pallen M.J."/>
        </authorList>
    </citation>
    <scope>NUCLEOTIDE SEQUENCE</scope>
    <source>
        <strain evidence="2">ChiGjej4B4-12881</strain>
    </source>
</reference>
<proteinExistence type="predicted"/>
<dbReference type="CDD" id="cd01299">
    <property type="entry name" value="Met_dep_hydrolase_A"/>
    <property type="match status" value="1"/>
</dbReference>
<evidence type="ECO:0000313" key="3">
    <source>
        <dbReference type="Proteomes" id="UP000886780"/>
    </source>
</evidence>
<dbReference type="InterPro" id="IPR051781">
    <property type="entry name" value="Metallo-dep_Hydrolase"/>
</dbReference>
<dbReference type="GO" id="GO:0016810">
    <property type="term" value="F:hydrolase activity, acting on carbon-nitrogen (but not peptide) bonds"/>
    <property type="evidence" value="ECO:0007669"/>
    <property type="project" value="InterPro"/>
</dbReference>
<dbReference type="EMBL" id="DXEU01000055">
    <property type="protein sequence ID" value="HIX51772.1"/>
    <property type="molecule type" value="Genomic_DNA"/>
</dbReference>
<organism evidence="2 3">
    <name type="scientific">Candidatus Lachnoclostridium stercoripullorum</name>
    <dbReference type="NCBI Taxonomy" id="2838635"/>
    <lineage>
        <taxon>Bacteria</taxon>
        <taxon>Bacillati</taxon>
        <taxon>Bacillota</taxon>
        <taxon>Clostridia</taxon>
        <taxon>Lachnospirales</taxon>
        <taxon>Lachnospiraceae</taxon>
    </lineage>
</organism>
<gene>
    <name evidence="2" type="ORF">IAA28_03070</name>
</gene>
<dbReference type="Gene3D" id="3.20.20.140">
    <property type="entry name" value="Metal-dependent hydrolases"/>
    <property type="match status" value="1"/>
</dbReference>
<dbReference type="Gene3D" id="2.30.40.10">
    <property type="entry name" value="Urease, subunit C, domain 1"/>
    <property type="match status" value="1"/>
</dbReference>
<reference evidence="2" key="2">
    <citation type="submission" date="2021-04" db="EMBL/GenBank/DDBJ databases">
        <authorList>
            <person name="Gilroy R."/>
        </authorList>
    </citation>
    <scope>NUCLEOTIDE SEQUENCE</scope>
    <source>
        <strain evidence="2">ChiGjej4B4-12881</strain>
    </source>
</reference>
<dbReference type="InterPro" id="IPR011059">
    <property type="entry name" value="Metal-dep_hydrolase_composite"/>
</dbReference>
<evidence type="ECO:0000259" key="1">
    <source>
        <dbReference type="Pfam" id="PF01979"/>
    </source>
</evidence>
<dbReference type="AlphaFoldDB" id="A0A9D2AVG5"/>
<dbReference type="InterPro" id="IPR006680">
    <property type="entry name" value="Amidohydro-rel"/>
</dbReference>
<dbReference type="InterPro" id="IPR057744">
    <property type="entry name" value="OTAase-like"/>
</dbReference>
<accession>A0A9D2AVG5</accession>
<dbReference type="Proteomes" id="UP000886780">
    <property type="component" value="Unassembled WGS sequence"/>
</dbReference>
<dbReference type="Pfam" id="PF01979">
    <property type="entry name" value="Amidohydro_1"/>
    <property type="match status" value="1"/>
</dbReference>
<dbReference type="PANTHER" id="PTHR43135">
    <property type="entry name" value="ALPHA-D-RIBOSE 1-METHYLPHOSPHONATE 5-TRIPHOSPHATE DIPHOSPHATASE"/>
    <property type="match status" value="1"/>
</dbReference>
<sequence length="406" mass="43761">MRQVIKCGHLFDVNEKRFREQANVYIEGNEIVKVEYGAAGPEEGWEVVDLSGKYVMPGFIDCHVHLIMNGEPDGTASMSAATDGDMAFKAYVYAMRDLEAGFTSLRDEGSTGFADIALRNMIENGTVKGPRIFCSGMPLGTTGGHADGHFNPYITGRTSMGLIVDGPDAGRAAARENFKRGADQIKLMATGGVMSVGDDPGAPEFTVEEMKAICDEAKRKGKLTSAHTHGTLGIKWAVEAGIDTIEHGTMLDEEGLKMMVDAGTWLVPTLCAPYNIMRHGVEAGIPQEMVDKCAMVADRHKKSTRMAYEGGVKIAFGTDTGTPFSTHGSQALEFELLVDDGFAPEDAILSATKSAAKMLRWDHKVGAVEAGKLADLVAVDTDPIADIRALQKVTFVMKDGEIFKNR</sequence>
<feature type="domain" description="Amidohydrolase-related" evidence="1">
    <location>
        <begin position="54"/>
        <end position="402"/>
    </location>
</feature>